<dbReference type="AlphaFoldDB" id="A0A2M9ZLK0"/>
<evidence type="ECO:0008006" key="6">
    <source>
        <dbReference type="Google" id="ProtNLM"/>
    </source>
</evidence>
<evidence type="ECO:0000313" key="4">
    <source>
        <dbReference type="Proteomes" id="UP000231962"/>
    </source>
</evidence>
<keyword evidence="1" id="KW-1133">Transmembrane helix</keyword>
<dbReference type="InterPro" id="IPR013879">
    <property type="entry name" value="DUF1761"/>
</dbReference>
<gene>
    <name evidence="2" type="ORF">CH360_09590</name>
    <name evidence="3" type="ORF">CH373_10645</name>
</gene>
<proteinExistence type="predicted"/>
<evidence type="ECO:0000313" key="5">
    <source>
        <dbReference type="Proteomes" id="UP000231990"/>
    </source>
</evidence>
<dbReference type="Proteomes" id="UP000231962">
    <property type="component" value="Unassembled WGS sequence"/>
</dbReference>
<dbReference type="Pfam" id="PF08570">
    <property type="entry name" value="DUF1761"/>
    <property type="match status" value="1"/>
</dbReference>
<keyword evidence="1" id="KW-0472">Membrane</keyword>
<keyword evidence="4" id="KW-1185">Reference proteome</keyword>
<sequence>MFVEFYGIRPFAVLLAALTSFSVNWVWYSFIGQYWMRLQGLVHPNFNKYNDVYSYIVFFVISLIQFTVLEWLIGILEIRNPLSSTAFSVLLSFSFLTLEDFSRNLWDKETKPLTVLIIDAGNTMLGFAAGGFALGFIH</sequence>
<accession>A0A2M9ZLK0</accession>
<evidence type="ECO:0000256" key="1">
    <source>
        <dbReference type="SAM" id="Phobius"/>
    </source>
</evidence>
<feature type="transmembrane region" description="Helical" evidence="1">
    <location>
        <begin position="113"/>
        <end position="137"/>
    </location>
</feature>
<evidence type="ECO:0000313" key="3">
    <source>
        <dbReference type="EMBL" id="PJZ72962.1"/>
    </source>
</evidence>
<dbReference type="EMBL" id="NPDY01000007">
    <property type="protein sequence ID" value="PJZ69823.1"/>
    <property type="molecule type" value="Genomic_DNA"/>
</dbReference>
<keyword evidence="1" id="KW-0812">Transmembrane</keyword>
<name>A0A2M9ZLK0_9LEPT</name>
<dbReference type="OrthoDB" id="344736at2"/>
<comment type="caution">
    <text evidence="3">The sequence shown here is derived from an EMBL/GenBank/DDBJ whole genome shotgun (WGS) entry which is preliminary data.</text>
</comment>
<dbReference type="EMBL" id="NPDZ01000006">
    <property type="protein sequence ID" value="PJZ72962.1"/>
    <property type="molecule type" value="Genomic_DNA"/>
</dbReference>
<protein>
    <recommendedName>
        <fullName evidence="6">DUF1761 domain-containing protein</fullName>
    </recommendedName>
</protein>
<organism evidence="3 5">
    <name type="scientific">Leptospira perolatii</name>
    <dbReference type="NCBI Taxonomy" id="2023191"/>
    <lineage>
        <taxon>Bacteria</taxon>
        <taxon>Pseudomonadati</taxon>
        <taxon>Spirochaetota</taxon>
        <taxon>Spirochaetia</taxon>
        <taxon>Leptospirales</taxon>
        <taxon>Leptospiraceae</taxon>
        <taxon>Leptospira</taxon>
    </lineage>
</organism>
<dbReference type="Proteomes" id="UP000231990">
    <property type="component" value="Unassembled WGS sequence"/>
</dbReference>
<feature type="transmembrane region" description="Helical" evidence="1">
    <location>
        <begin position="52"/>
        <end position="76"/>
    </location>
</feature>
<feature type="transmembrane region" description="Helical" evidence="1">
    <location>
        <begin position="12"/>
        <end position="31"/>
    </location>
</feature>
<reference evidence="4 5" key="1">
    <citation type="submission" date="2017-07" db="EMBL/GenBank/DDBJ databases">
        <title>Leptospira spp. isolated from tropical soils.</title>
        <authorList>
            <person name="Thibeaux R."/>
            <person name="Iraola G."/>
            <person name="Ferres I."/>
            <person name="Bierque E."/>
            <person name="Girault D."/>
            <person name="Soupe-Gilbert M.-E."/>
            <person name="Picardeau M."/>
            <person name="Goarant C."/>
        </authorList>
    </citation>
    <scope>NUCLEOTIDE SEQUENCE [LARGE SCALE GENOMIC DNA]</scope>
    <source>
        <strain evidence="3 5">FH1-B-B1</strain>
        <strain evidence="2 4">FH1-B-C1</strain>
    </source>
</reference>
<dbReference type="RefSeq" id="WP_100713804.1">
    <property type="nucleotide sequence ID" value="NZ_NPDY01000007.1"/>
</dbReference>
<evidence type="ECO:0000313" key="2">
    <source>
        <dbReference type="EMBL" id="PJZ69823.1"/>
    </source>
</evidence>